<keyword evidence="2" id="KW-1185">Reference proteome</keyword>
<evidence type="ECO:0000313" key="2">
    <source>
        <dbReference type="Proteomes" id="UP000078561"/>
    </source>
</evidence>
<protein>
    <submittedName>
        <fullName evidence="1">Uncharacterized protein</fullName>
    </submittedName>
</protein>
<dbReference type="Proteomes" id="UP000078561">
    <property type="component" value="Unassembled WGS sequence"/>
</dbReference>
<dbReference type="EMBL" id="LT554468">
    <property type="protein sequence ID" value="SAM05421.1"/>
    <property type="molecule type" value="Genomic_DNA"/>
</dbReference>
<dbReference type="InParanoid" id="A0A163K4Z9"/>
<reference evidence="1" key="1">
    <citation type="submission" date="2016-04" db="EMBL/GenBank/DDBJ databases">
        <authorList>
            <person name="Evans L.H."/>
            <person name="Alamgir A."/>
            <person name="Owens N."/>
            <person name="Weber N.D."/>
            <person name="Virtaneva K."/>
            <person name="Barbian K."/>
            <person name="Babar A."/>
            <person name="Rosenke K."/>
        </authorList>
    </citation>
    <scope>NUCLEOTIDE SEQUENCE [LARGE SCALE GENOMIC DNA]</scope>
    <source>
        <strain evidence="1">CBS 101.48</strain>
    </source>
</reference>
<evidence type="ECO:0000313" key="1">
    <source>
        <dbReference type="EMBL" id="SAM05421.1"/>
    </source>
</evidence>
<sequence>MQNETCYRAQKFKSTLSNSNSSNIILMPSPKLSLRIRDHLNPRSQSFHYASAFFPAIYEQPSDSQANGPTTFGWASIHPSLAFLIVNDIWLQCPCWVQLGPS</sequence>
<dbReference type="AlphaFoldDB" id="A0A163K4Z9"/>
<organism evidence="1">
    <name type="scientific">Absidia glauca</name>
    <name type="common">Pin mould</name>
    <dbReference type="NCBI Taxonomy" id="4829"/>
    <lineage>
        <taxon>Eukaryota</taxon>
        <taxon>Fungi</taxon>
        <taxon>Fungi incertae sedis</taxon>
        <taxon>Mucoromycota</taxon>
        <taxon>Mucoromycotina</taxon>
        <taxon>Mucoromycetes</taxon>
        <taxon>Mucorales</taxon>
        <taxon>Cunninghamellaceae</taxon>
        <taxon>Absidia</taxon>
    </lineage>
</organism>
<proteinExistence type="predicted"/>
<accession>A0A163K4Z9</accession>
<gene>
    <name evidence="1" type="primary">ABSGL_11296.1 scaffold 12295</name>
</gene>
<name>A0A163K4Z9_ABSGL</name>